<keyword evidence="4" id="KW-1185">Reference proteome</keyword>
<sequence length="525" mass="59450">MAQLTNLSKRPLVFFNIVVPPLDHPLTIPTLIATVSASALLYYYIKISQAARLAETTRKMNIKKRKQLLRPEDRYASLKVNTRFVNPFEEWHDVPFLETALFWLRRWKGNGLPKTQLELEQSLPVQTPALKTIFAKHTNKNTMDQDYKLEDHDRSWLDNTSSLAPANVHKAAKDGPVTFTWFGQSTCLITIEGLAILTDPVFSRCSINDYLGPKRLRPIPCPLEKFEKDLDIVLVSHDHFDHLDEKVVYQLGNSVTWYVPLGLRHWFLKRKVTNVVELDWWQEIQHHSRPDIIIACVPAMHWSGSRTPFEKNGTLWCSFVVKGQEDAIFFCGDTGYLPDLFKAIGDLYAPFTLAAIPIGSFKPEPMMQHVHMGPEDAIRVHEDLKMPRLSVGIHWGTFMMSDEHYLEPPRALAELWQKRQHLLDQDHNNSISMESVPSSASSTTSSTSSTTSSSFSPKQQHSGNTTTLLDHASSSTTARSDTHSTVLLTSSSSMTSTHDDEKTTIPSTYASQFVTMAFGETVILQ</sequence>
<name>A0A1X2IKP2_9FUNG</name>
<gene>
    <name evidence="3" type="ORF">BCR42DRAFT_413220</name>
</gene>
<organism evidence="3 4">
    <name type="scientific">Absidia repens</name>
    <dbReference type="NCBI Taxonomy" id="90262"/>
    <lineage>
        <taxon>Eukaryota</taxon>
        <taxon>Fungi</taxon>
        <taxon>Fungi incertae sedis</taxon>
        <taxon>Mucoromycota</taxon>
        <taxon>Mucoromycotina</taxon>
        <taxon>Mucoromycetes</taxon>
        <taxon>Mucorales</taxon>
        <taxon>Cunninghamellaceae</taxon>
        <taxon>Absidia</taxon>
    </lineage>
</organism>
<dbReference type="InterPro" id="IPR001279">
    <property type="entry name" value="Metallo-B-lactamas"/>
</dbReference>
<dbReference type="GO" id="GO:0005737">
    <property type="term" value="C:cytoplasm"/>
    <property type="evidence" value="ECO:0007669"/>
    <property type="project" value="TreeGrafter"/>
</dbReference>
<comment type="caution">
    <text evidence="3">The sequence shown here is derived from an EMBL/GenBank/DDBJ whole genome shotgun (WGS) entry which is preliminary data.</text>
</comment>
<dbReference type="GO" id="GO:0070290">
    <property type="term" value="F:N-acylphosphatidylethanolamine-specific phospholipase D activity"/>
    <property type="evidence" value="ECO:0007669"/>
    <property type="project" value="TreeGrafter"/>
</dbReference>
<evidence type="ECO:0000313" key="4">
    <source>
        <dbReference type="Proteomes" id="UP000193560"/>
    </source>
</evidence>
<reference evidence="3 4" key="1">
    <citation type="submission" date="2016-07" db="EMBL/GenBank/DDBJ databases">
        <title>Pervasive Adenine N6-methylation of Active Genes in Fungi.</title>
        <authorList>
            <consortium name="DOE Joint Genome Institute"/>
            <person name="Mondo S.J."/>
            <person name="Dannebaum R.O."/>
            <person name="Kuo R.C."/>
            <person name="Labutti K."/>
            <person name="Haridas S."/>
            <person name="Kuo A."/>
            <person name="Salamov A."/>
            <person name="Ahrendt S.R."/>
            <person name="Lipzen A."/>
            <person name="Sullivan W."/>
            <person name="Andreopoulos W.B."/>
            <person name="Clum A."/>
            <person name="Lindquist E."/>
            <person name="Daum C."/>
            <person name="Ramamoorthy G.K."/>
            <person name="Gryganskyi A."/>
            <person name="Culley D."/>
            <person name="Magnuson J.K."/>
            <person name="James T.Y."/>
            <person name="O'Malley M.A."/>
            <person name="Stajich J.E."/>
            <person name="Spatafora J.W."/>
            <person name="Visel A."/>
            <person name="Grigoriev I.V."/>
        </authorList>
    </citation>
    <scope>NUCLEOTIDE SEQUENCE [LARGE SCALE GENOMIC DNA]</scope>
    <source>
        <strain evidence="3 4">NRRL 1336</strain>
    </source>
</reference>
<dbReference type="STRING" id="90262.A0A1X2IKP2"/>
<dbReference type="InterPro" id="IPR036866">
    <property type="entry name" value="RibonucZ/Hydroxyglut_hydro"/>
</dbReference>
<evidence type="ECO:0000259" key="2">
    <source>
        <dbReference type="Pfam" id="PF12706"/>
    </source>
</evidence>
<dbReference type="PANTHER" id="PTHR15032">
    <property type="entry name" value="N-ACYL-PHOSPHATIDYLETHANOLAMINE-HYDROLYZING PHOSPHOLIPASE D"/>
    <property type="match status" value="1"/>
</dbReference>
<dbReference type="EMBL" id="MCGE01000009">
    <property type="protein sequence ID" value="ORZ18135.1"/>
    <property type="molecule type" value="Genomic_DNA"/>
</dbReference>
<dbReference type="SUPFAM" id="SSF56281">
    <property type="entry name" value="Metallo-hydrolase/oxidoreductase"/>
    <property type="match status" value="1"/>
</dbReference>
<protein>
    <submittedName>
        <fullName evidence="3">Beta-lactamase superfamily domain-domain-containing protein</fullName>
    </submittedName>
</protein>
<dbReference type="PANTHER" id="PTHR15032:SF4">
    <property type="entry name" value="N-ACYL-PHOSPHATIDYLETHANOLAMINE-HYDROLYZING PHOSPHOLIPASE D"/>
    <property type="match status" value="1"/>
</dbReference>
<dbReference type="OrthoDB" id="332863at2759"/>
<feature type="domain" description="Metallo-beta-lactamase" evidence="2">
    <location>
        <begin position="196"/>
        <end position="395"/>
    </location>
</feature>
<feature type="compositionally biased region" description="Low complexity" evidence="1">
    <location>
        <begin position="483"/>
        <end position="496"/>
    </location>
</feature>
<evidence type="ECO:0000256" key="1">
    <source>
        <dbReference type="SAM" id="MobiDB-lite"/>
    </source>
</evidence>
<feature type="compositionally biased region" description="Polar residues" evidence="1">
    <location>
        <begin position="457"/>
        <end position="479"/>
    </location>
</feature>
<dbReference type="Gene3D" id="3.60.15.10">
    <property type="entry name" value="Ribonuclease Z/Hydroxyacylglutathione hydrolase-like"/>
    <property type="match status" value="1"/>
</dbReference>
<evidence type="ECO:0000313" key="3">
    <source>
        <dbReference type="EMBL" id="ORZ18135.1"/>
    </source>
</evidence>
<accession>A0A1X2IKP2</accession>
<dbReference type="AlphaFoldDB" id="A0A1X2IKP2"/>
<dbReference type="GO" id="GO:0070291">
    <property type="term" value="P:N-acylethanolamine metabolic process"/>
    <property type="evidence" value="ECO:0007669"/>
    <property type="project" value="TreeGrafter"/>
</dbReference>
<dbReference type="Pfam" id="PF12706">
    <property type="entry name" value="Lactamase_B_2"/>
    <property type="match status" value="1"/>
</dbReference>
<feature type="compositionally biased region" description="Low complexity" evidence="1">
    <location>
        <begin position="430"/>
        <end position="456"/>
    </location>
</feature>
<proteinExistence type="predicted"/>
<dbReference type="GO" id="GO:0070292">
    <property type="term" value="P:N-acylphosphatidylethanolamine metabolic process"/>
    <property type="evidence" value="ECO:0007669"/>
    <property type="project" value="TreeGrafter"/>
</dbReference>
<dbReference type="Proteomes" id="UP000193560">
    <property type="component" value="Unassembled WGS sequence"/>
</dbReference>
<feature type="region of interest" description="Disordered" evidence="1">
    <location>
        <begin position="430"/>
        <end position="503"/>
    </location>
</feature>